<evidence type="ECO:0000313" key="3">
    <source>
        <dbReference type="Proteomes" id="UP001220256"/>
    </source>
</evidence>
<gene>
    <name evidence="2" type="ORF">N7505_008188</name>
</gene>
<dbReference type="EMBL" id="JAPVEB010000005">
    <property type="protein sequence ID" value="KAJ5264267.1"/>
    <property type="molecule type" value="Genomic_DNA"/>
</dbReference>
<keyword evidence="3" id="KW-1185">Reference proteome</keyword>
<evidence type="ECO:0000313" key="2">
    <source>
        <dbReference type="EMBL" id="KAJ5264267.1"/>
    </source>
</evidence>
<feature type="region of interest" description="Disordered" evidence="1">
    <location>
        <begin position="43"/>
        <end position="62"/>
    </location>
</feature>
<dbReference type="Proteomes" id="UP001220256">
    <property type="component" value="Unassembled WGS sequence"/>
</dbReference>
<accession>A0ABQ8WC94</accession>
<comment type="caution">
    <text evidence="2">The sequence shown here is derived from an EMBL/GenBank/DDBJ whole genome shotgun (WGS) entry which is preliminary data.</text>
</comment>
<reference evidence="2 3" key="1">
    <citation type="journal article" date="2023" name="IMA Fungus">
        <title>Comparative genomic study of the Penicillium genus elucidates a diverse pangenome and 15 lateral gene transfer events.</title>
        <authorList>
            <person name="Petersen C."/>
            <person name="Sorensen T."/>
            <person name="Nielsen M.R."/>
            <person name="Sondergaard T.E."/>
            <person name="Sorensen J.L."/>
            <person name="Fitzpatrick D.A."/>
            <person name="Frisvad J.C."/>
            <person name="Nielsen K.L."/>
        </authorList>
    </citation>
    <scope>NUCLEOTIDE SEQUENCE [LARGE SCALE GENOMIC DNA]</scope>
    <source>
        <strain evidence="2 3">IBT 3361</strain>
    </source>
</reference>
<sequence>MASCLARLRHEILASDDVADDGRLIKPARSQVGKALAGKGHRFCDDHEGTPRAQTSGAGSWGVREARSWTLLSK</sequence>
<evidence type="ECO:0000256" key="1">
    <source>
        <dbReference type="SAM" id="MobiDB-lite"/>
    </source>
</evidence>
<proteinExistence type="predicted"/>
<organism evidence="2 3">
    <name type="scientific">Penicillium chrysogenum</name>
    <name type="common">Penicillium notatum</name>
    <dbReference type="NCBI Taxonomy" id="5076"/>
    <lineage>
        <taxon>Eukaryota</taxon>
        <taxon>Fungi</taxon>
        <taxon>Dikarya</taxon>
        <taxon>Ascomycota</taxon>
        <taxon>Pezizomycotina</taxon>
        <taxon>Eurotiomycetes</taxon>
        <taxon>Eurotiomycetidae</taxon>
        <taxon>Eurotiales</taxon>
        <taxon>Aspergillaceae</taxon>
        <taxon>Penicillium</taxon>
        <taxon>Penicillium chrysogenum species complex</taxon>
    </lineage>
</organism>
<protein>
    <submittedName>
        <fullName evidence="2">Uncharacterized protein</fullName>
    </submittedName>
</protein>
<name>A0ABQ8WC94_PENCH</name>